<reference evidence="2 3" key="1">
    <citation type="journal article" date="2021" name="Comput. Struct. Biotechnol. J.">
        <title>De novo genome assembly of the potent medicinal plant Rehmannia glutinosa using nanopore technology.</title>
        <authorList>
            <person name="Ma L."/>
            <person name="Dong C."/>
            <person name="Song C."/>
            <person name="Wang X."/>
            <person name="Zheng X."/>
            <person name="Niu Y."/>
            <person name="Chen S."/>
            <person name="Feng W."/>
        </authorList>
    </citation>
    <scope>NUCLEOTIDE SEQUENCE [LARGE SCALE GENOMIC DNA]</scope>
    <source>
        <strain evidence="2">DH-2019</strain>
    </source>
</reference>
<sequence length="414" mass="47917">MNCLAWNCQGLGLPRTVRAFGEILQEQKPDVVFLMETKLNNIQMDCIKERFNFFGVNIAAIGKSGGLALLWKKDIRVDIQTYSHNHIDAIVFNDSESKPWRFTGCYGEPVQTHRHRTWALLKWLSNKSTLPWLCIGDFNEILHKSEKQGGDVVPNWRIQNFRQATLEAGLVNIGFSGYPFTWTNRRQNPNTIWARLDRAFACSKWNQQFPKARWCETHEDIEKLAINYFTKLFKSGDPTKDYLEIALNAIEARASYGMNQHLLSDFTREEVTKALFQMYPLKSPGPDGFPALFYQKFWNIVGDDVIKTTLDFLNCGILDNDLNRTHIVLLPKFKSPEHISQFRPISLTNVIFKILAKTLANRLKPHMPTLIVETQSAFVLNRLITDNVLIAFEINHFLKHYKNKSVSYMALKWI</sequence>
<feature type="domain" description="Endonuclease/exonuclease/phosphatase" evidence="1">
    <location>
        <begin position="5"/>
        <end position="215"/>
    </location>
</feature>
<protein>
    <recommendedName>
        <fullName evidence="1">Endonuclease/exonuclease/phosphatase domain-containing protein</fullName>
    </recommendedName>
</protein>
<gene>
    <name evidence="2" type="ORF">DH2020_002823</name>
</gene>
<dbReference type="PANTHER" id="PTHR35218:SF9">
    <property type="entry name" value="ENDONUCLEASE_EXONUCLEASE_PHOSPHATASE DOMAIN-CONTAINING PROTEIN"/>
    <property type="match status" value="1"/>
</dbReference>
<dbReference type="InterPro" id="IPR036691">
    <property type="entry name" value="Endo/exonu/phosph_ase_sf"/>
</dbReference>
<dbReference type="InterPro" id="IPR005135">
    <property type="entry name" value="Endo/exonuclease/phosphatase"/>
</dbReference>
<dbReference type="Pfam" id="PF03372">
    <property type="entry name" value="Exo_endo_phos"/>
    <property type="match status" value="1"/>
</dbReference>
<dbReference type="Gene3D" id="3.60.10.10">
    <property type="entry name" value="Endonuclease/exonuclease/phosphatase"/>
    <property type="match status" value="1"/>
</dbReference>
<organism evidence="2 3">
    <name type="scientific">Rehmannia glutinosa</name>
    <name type="common">Chinese foxglove</name>
    <dbReference type="NCBI Taxonomy" id="99300"/>
    <lineage>
        <taxon>Eukaryota</taxon>
        <taxon>Viridiplantae</taxon>
        <taxon>Streptophyta</taxon>
        <taxon>Embryophyta</taxon>
        <taxon>Tracheophyta</taxon>
        <taxon>Spermatophyta</taxon>
        <taxon>Magnoliopsida</taxon>
        <taxon>eudicotyledons</taxon>
        <taxon>Gunneridae</taxon>
        <taxon>Pentapetalae</taxon>
        <taxon>asterids</taxon>
        <taxon>lamiids</taxon>
        <taxon>Lamiales</taxon>
        <taxon>Orobanchaceae</taxon>
        <taxon>Rehmannieae</taxon>
        <taxon>Rehmannia</taxon>
    </lineage>
</organism>
<accession>A0ABR0XUU6</accession>
<evidence type="ECO:0000313" key="2">
    <source>
        <dbReference type="EMBL" id="KAK6162982.1"/>
    </source>
</evidence>
<evidence type="ECO:0000313" key="3">
    <source>
        <dbReference type="Proteomes" id="UP001318860"/>
    </source>
</evidence>
<keyword evidence="3" id="KW-1185">Reference proteome</keyword>
<dbReference type="Proteomes" id="UP001318860">
    <property type="component" value="Unassembled WGS sequence"/>
</dbReference>
<comment type="caution">
    <text evidence="2">The sequence shown here is derived from an EMBL/GenBank/DDBJ whole genome shotgun (WGS) entry which is preliminary data.</text>
</comment>
<evidence type="ECO:0000259" key="1">
    <source>
        <dbReference type="Pfam" id="PF03372"/>
    </source>
</evidence>
<proteinExistence type="predicted"/>
<dbReference type="PANTHER" id="PTHR35218">
    <property type="entry name" value="RNASE H DOMAIN-CONTAINING PROTEIN"/>
    <property type="match status" value="1"/>
</dbReference>
<dbReference type="SUPFAM" id="SSF56219">
    <property type="entry name" value="DNase I-like"/>
    <property type="match status" value="1"/>
</dbReference>
<dbReference type="EMBL" id="JABTTQ020000002">
    <property type="protein sequence ID" value="KAK6162982.1"/>
    <property type="molecule type" value="Genomic_DNA"/>
</dbReference>
<name>A0ABR0XUU6_REHGL</name>